<dbReference type="NCBIfam" id="TIGR02279">
    <property type="entry name" value="PaaC-3OHAcCoADH"/>
    <property type="match status" value="1"/>
</dbReference>
<dbReference type="Proteomes" id="UP000680714">
    <property type="component" value="Unassembled WGS sequence"/>
</dbReference>
<accession>A0ABS5IDP7</accession>
<sequence>MAALSSSAIIGIVGAGAMGAGIAQVAAQAGHPVLLFDAFDGAGAKGKAGIVAALAKLAAKGKLTSEAAETIAGRISVCADLSDLAPAALVIEAIVEKLEIKHDLFRRLQTIVGPDCILSSNTSSLSLTALGAALDNPGRMVGMHFFNPAPVMALVEVVKGLATLDAVAQTIVETARAWGKAPVLCKSTPGFIVNRVARPFYAEGMRLAQEGAADMATIDAVLRDAGQFRMGPFELTDMIGHDVNFAVTRSVHAATFNDPRFLPSLLQQDLIEAGWLGRKSGRGFYDYADTAAKPEPIEAAPRPAPKALDVLGDLGPASALADLAAKAGMVLARLGGPGMIDLHGVTLALTDGRSASEMASACGIGNLVVFDLALDWCAAKRIAIAAAGQCSADALDRAIGFFQALGLAVSVFADVPGLAVMRTVAMLANEAADTVYLGVASAADVDLAMTKGVNYPLGPLAWAERIGLCRILTVLDNLARTYGEDRYRASAHLRRLVFAKGRFHD</sequence>
<comment type="similarity">
    <text evidence="1">Belongs to the 3-hydroxyacyl-CoA dehydrogenase family.</text>
</comment>
<dbReference type="PANTHER" id="PTHR48075:SF5">
    <property type="entry name" value="3-HYDROXYBUTYRYL-COA DEHYDROGENASE"/>
    <property type="match status" value="1"/>
</dbReference>
<organism evidence="6 7">
    <name type="scientific">Magnetospirillum sulfuroxidans</name>
    <dbReference type="NCBI Taxonomy" id="611300"/>
    <lineage>
        <taxon>Bacteria</taxon>
        <taxon>Pseudomonadati</taxon>
        <taxon>Pseudomonadota</taxon>
        <taxon>Alphaproteobacteria</taxon>
        <taxon>Rhodospirillales</taxon>
        <taxon>Rhodospirillaceae</taxon>
        <taxon>Magnetospirillum</taxon>
    </lineage>
</organism>
<dbReference type="InterPro" id="IPR011967">
    <property type="entry name" value="3-OHacyl-CoA_DH_PaaH"/>
</dbReference>
<dbReference type="Gene3D" id="1.10.1040.50">
    <property type="match status" value="1"/>
</dbReference>
<dbReference type="Pfam" id="PF18321">
    <property type="entry name" value="3HCDH_RFF"/>
    <property type="match status" value="1"/>
</dbReference>
<evidence type="ECO:0000259" key="4">
    <source>
        <dbReference type="Pfam" id="PF02737"/>
    </source>
</evidence>
<comment type="caution">
    <text evidence="6">The sequence shown here is derived from an EMBL/GenBank/DDBJ whole genome shotgun (WGS) entry which is preliminary data.</text>
</comment>
<dbReference type="NCBIfam" id="NF006124">
    <property type="entry name" value="PRK08268.1"/>
    <property type="match status" value="1"/>
</dbReference>
<dbReference type="Pfam" id="PF00725">
    <property type="entry name" value="3HCDH"/>
    <property type="match status" value="2"/>
</dbReference>
<reference evidence="6 7" key="1">
    <citation type="submission" date="2021-04" db="EMBL/GenBank/DDBJ databases">
        <title>Magnetospirillum sulfuroxidans sp. nov., a facultative chemolithoautotrophic sulfur-oxidizing alphaproteobacterium isolated from freshwater sediment and proposals for Paramagetospirillum gen. nov., and Magnetospirillaceae fam. nov.</title>
        <authorList>
            <person name="Koziaeva V."/>
            <person name="Geelhoed J.S."/>
            <person name="Sorokin D.Y."/>
            <person name="Grouzdev D.S."/>
        </authorList>
    </citation>
    <scope>NUCLEOTIDE SEQUENCE [LARGE SCALE GENOMIC DNA]</scope>
    <source>
        <strain evidence="6 7">J10</strain>
    </source>
</reference>
<dbReference type="InterPro" id="IPR006180">
    <property type="entry name" value="3-OHacyl-CoA_DH_CS"/>
</dbReference>
<feature type="domain" description="3-hydroxyacyl-CoA dehydrogenase C-terminal" evidence="3">
    <location>
        <begin position="417"/>
        <end position="499"/>
    </location>
</feature>
<dbReference type="SUPFAM" id="SSF51735">
    <property type="entry name" value="NAD(P)-binding Rossmann-fold domains"/>
    <property type="match status" value="1"/>
</dbReference>
<feature type="domain" description="3-hydroxyacyl-CoA dehydrogenase NAD binding" evidence="4">
    <location>
        <begin position="10"/>
        <end position="187"/>
    </location>
</feature>
<evidence type="ECO:0000313" key="6">
    <source>
        <dbReference type="EMBL" id="MBR9972557.1"/>
    </source>
</evidence>
<keyword evidence="7" id="KW-1185">Reference proteome</keyword>
<name>A0ABS5IDP7_9PROT</name>
<evidence type="ECO:0000256" key="2">
    <source>
        <dbReference type="ARBA" id="ARBA00023002"/>
    </source>
</evidence>
<evidence type="ECO:0000256" key="1">
    <source>
        <dbReference type="ARBA" id="ARBA00009463"/>
    </source>
</evidence>
<dbReference type="Pfam" id="PF02737">
    <property type="entry name" value="3HCDH_N"/>
    <property type="match status" value="1"/>
</dbReference>
<dbReference type="PROSITE" id="PS00067">
    <property type="entry name" value="3HCDH"/>
    <property type="match status" value="1"/>
</dbReference>
<dbReference type="InterPro" id="IPR013328">
    <property type="entry name" value="6PGD_dom2"/>
</dbReference>
<evidence type="ECO:0000259" key="3">
    <source>
        <dbReference type="Pfam" id="PF00725"/>
    </source>
</evidence>
<dbReference type="Gene3D" id="3.40.50.720">
    <property type="entry name" value="NAD(P)-binding Rossmann-like Domain"/>
    <property type="match status" value="1"/>
</dbReference>
<dbReference type="PANTHER" id="PTHR48075">
    <property type="entry name" value="3-HYDROXYACYL-COA DEHYDROGENASE FAMILY PROTEIN"/>
    <property type="match status" value="1"/>
</dbReference>
<evidence type="ECO:0000313" key="7">
    <source>
        <dbReference type="Proteomes" id="UP000680714"/>
    </source>
</evidence>
<dbReference type="RefSeq" id="WP_211549427.1">
    <property type="nucleotide sequence ID" value="NZ_JAGTUF010000012.1"/>
</dbReference>
<keyword evidence="2" id="KW-0560">Oxidoreductase</keyword>
<dbReference type="InterPro" id="IPR006108">
    <property type="entry name" value="3HC_DH_C"/>
</dbReference>
<dbReference type="Gene3D" id="1.10.1040.10">
    <property type="entry name" value="N-(1-d-carboxylethyl)-l-norvaline Dehydrogenase, domain 2"/>
    <property type="match status" value="1"/>
</dbReference>
<gene>
    <name evidence="6" type="primary">paaC</name>
    <name evidence="6" type="ORF">KEC16_12605</name>
</gene>
<dbReference type="InterPro" id="IPR036291">
    <property type="entry name" value="NAD(P)-bd_dom_sf"/>
</dbReference>
<dbReference type="InterPro" id="IPR041040">
    <property type="entry name" value="3HCDH_RFF"/>
</dbReference>
<feature type="domain" description="3-hydroxybutyryl-CoA dehydrogenase reduced Rossmann-fold" evidence="5">
    <location>
        <begin position="347"/>
        <end position="416"/>
    </location>
</feature>
<dbReference type="InterPro" id="IPR006176">
    <property type="entry name" value="3-OHacyl-CoA_DH_NAD-bd"/>
</dbReference>
<evidence type="ECO:0000259" key="5">
    <source>
        <dbReference type="Pfam" id="PF18321"/>
    </source>
</evidence>
<protein>
    <submittedName>
        <fullName evidence="6">3-hydroxyacyl-CoA dehydrogenase PaaC</fullName>
    </submittedName>
</protein>
<dbReference type="InterPro" id="IPR008927">
    <property type="entry name" value="6-PGluconate_DH-like_C_sf"/>
</dbReference>
<dbReference type="SUPFAM" id="SSF48179">
    <property type="entry name" value="6-phosphogluconate dehydrogenase C-terminal domain-like"/>
    <property type="match status" value="2"/>
</dbReference>
<feature type="domain" description="3-hydroxyacyl-CoA dehydrogenase C-terminal" evidence="3">
    <location>
        <begin position="190"/>
        <end position="287"/>
    </location>
</feature>
<dbReference type="EMBL" id="JAGTUF010000012">
    <property type="protein sequence ID" value="MBR9972557.1"/>
    <property type="molecule type" value="Genomic_DNA"/>
</dbReference>
<proteinExistence type="inferred from homology"/>